<dbReference type="Pfam" id="PF10236">
    <property type="entry name" value="DAP3"/>
    <property type="match status" value="1"/>
</dbReference>
<dbReference type="GO" id="GO:0005763">
    <property type="term" value="C:mitochondrial small ribosomal subunit"/>
    <property type="evidence" value="ECO:0007669"/>
    <property type="project" value="TreeGrafter"/>
</dbReference>
<dbReference type="AlphaFoldDB" id="A0A9N9WKI9"/>
<evidence type="ECO:0000256" key="1">
    <source>
        <dbReference type="ARBA" id="ARBA00004173"/>
    </source>
</evidence>
<dbReference type="PRINTS" id="PR01716">
    <property type="entry name" value="DEATHASSOCP3"/>
</dbReference>
<comment type="subcellular location">
    <subcellularLocation>
        <location evidence="1">Mitochondrion</location>
    </subcellularLocation>
</comment>
<dbReference type="EMBL" id="OU893340">
    <property type="protein sequence ID" value="CAG9796895.1"/>
    <property type="molecule type" value="Genomic_DNA"/>
</dbReference>
<evidence type="ECO:0000256" key="5">
    <source>
        <dbReference type="ARBA" id="ARBA00023128"/>
    </source>
</evidence>
<keyword evidence="3" id="KW-0809">Transit peptide</keyword>
<dbReference type="OrthoDB" id="274828at2759"/>
<dbReference type="PANTHER" id="PTHR12810:SF0">
    <property type="entry name" value="SMALL RIBOSOMAL SUBUNIT PROTEIN MS29"/>
    <property type="match status" value="1"/>
</dbReference>
<keyword evidence="6" id="KW-0687">Ribonucleoprotein</keyword>
<evidence type="ECO:0000256" key="3">
    <source>
        <dbReference type="ARBA" id="ARBA00022946"/>
    </source>
</evidence>
<evidence type="ECO:0000256" key="4">
    <source>
        <dbReference type="ARBA" id="ARBA00022980"/>
    </source>
</evidence>
<organism evidence="8 9">
    <name type="scientific">Diatraea saccharalis</name>
    <name type="common">sugarcane borer</name>
    <dbReference type="NCBI Taxonomy" id="40085"/>
    <lineage>
        <taxon>Eukaryota</taxon>
        <taxon>Metazoa</taxon>
        <taxon>Ecdysozoa</taxon>
        <taxon>Arthropoda</taxon>
        <taxon>Hexapoda</taxon>
        <taxon>Insecta</taxon>
        <taxon>Pterygota</taxon>
        <taxon>Neoptera</taxon>
        <taxon>Endopterygota</taxon>
        <taxon>Lepidoptera</taxon>
        <taxon>Glossata</taxon>
        <taxon>Ditrysia</taxon>
        <taxon>Pyraloidea</taxon>
        <taxon>Crambidae</taxon>
        <taxon>Crambinae</taxon>
        <taxon>Diatraea</taxon>
    </lineage>
</organism>
<reference evidence="8" key="2">
    <citation type="submission" date="2022-10" db="EMBL/GenBank/DDBJ databases">
        <authorList>
            <consortium name="ENA_rothamsted_submissions"/>
            <consortium name="culmorum"/>
            <person name="King R."/>
        </authorList>
    </citation>
    <scope>NUCLEOTIDE SEQUENCE</scope>
</reference>
<dbReference type="InterPro" id="IPR019368">
    <property type="entry name" value="Ribosomal_mS29"/>
</dbReference>
<keyword evidence="5" id="KW-0496">Mitochondrion</keyword>
<dbReference type="GO" id="GO:0006915">
    <property type="term" value="P:apoptotic process"/>
    <property type="evidence" value="ECO:0007669"/>
    <property type="project" value="InterPro"/>
</dbReference>
<evidence type="ECO:0000256" key="2">
    <source>
        <dbReference type="ARBA" id="ARBA00009863"/>
    </source>
</evidence>
<reference evidence="8" key="1">
    <citation type="submission" date="2021-12" db="EMBL/GenBank/DDBJ databases">
        <authorList>
            <person name="King R."/>
        </authorList>
    </citation>
    <scope>NUCLEOTIDE SEQUENCE</scope>
</reference>
<proteinExistence type="inferred from homology"/>
<sequence>MFSRNWRVLSRAYSQAVTFRTSEISPQHQNDKQIGLFYTLKQDTCKELFSNGGLPKSFMKQTKTFTETTLMIRQPALDLINCIKSTDFNKPVIRYVLYGEKGCGKSLTMAHMIHYAYEDGYLIVHVPWVSEWLRRVPRHKEMSNSQTREGLVDLPLDAAAWLIHFKSQNQTLLKSSDLKISKEYVWSKREKTESGAPLSELVEHGIARIKYACDVIDALISEIKILSNNKQCKTFVAIDGFNSFFYPLTRLNTPTKKKVKPDEVTLTKSFLELTKNDWNNGIILLSADQLAVPDENQDSYFPRYLLRKQGFEYLDPFVPIEVGRYSDKEFLSCASYYRDRLWLRGPPEIETELKFTSACNPFKFMEQCAPL</sequence>
<comment type="similarity">
    <text evidence="2">Belongs to the mitochondrion-specific ribosomal protein mS29 family.</text>
</comment>
<dbReference type="InterPro" id="IPR008092">
    <property type="entry name" value="Ribosomal_mS29_met"/>
</dbReference>
<protein>
    <recommendedName>
        <fullName evidence="7">Small ribosomal subunit protein mS29</fullName>
    </recommendedName>
</protein>
<evidence type="ECO:0000256" key="7">
    <source>
        <dbReference type="ARBA" id="ARBA00035140"/>
    </source>
</evidence>
<gene>
    <name evidence="8" type="ORF">DIATSA_LOCUS14042</name>
</gene>
<keyword evidence="4" id="KW-0689">Ribosomal protein</keyword>
<dbReference type="PANTHER" id="PTHR12810">
    <property type="entry name" value="MITOCHONDRIAL 28S RIBOSOMAL PROTEIN S29"/>
    <property type="match status" value="1"/>
</dbReference>
<accession>A0A9N9WKI9</accession>
<name>A0A9N9WKI9_9NEOP</name>
<evidence type="ECO:0000256" key="6">
    <source>
        <dbReference type="ARBA" id="ARBA00023274"/>
    </source>
</evidence>
<evidence type="ECO:0000313" key="8">
    <source>
        <dbReference type="EMBL" id="CAG9796895.1"/>
    </source>
</evidence>
<evidence type="ECO:0000313" key="9">
    <source>
        <dbReference type="Proteomes" id="UP001153714"/>
    </source>
</evidence>
<keyword evidence="9" id="KW-1185">Reference proteome</keyword>
<dbReference type="Proteomes" id="UP001153714">
    <property type="component" value="Chromosome 9"/>
</dbReference>
<dbReference type="GO" id="GO:0003735">
    <property type="term" value="F:structural constituent of ribosome"/>
    <property type="evidence" value="ECO:0007669"/>
    <property type="project" value="TreeGrafter"/>
</dbReference>